<feature type="region of interest" description="Disordered" evidence="6">
    <location>
        <begin position="392"/>
        <end position="424"/>
    </location>
</feature>
<dbReference type="InterPro" id="IPR040456">
    <property type="entry name" value="RNase_H2_suB"/>
</dbReference>
<evidence type="ECO:0000256" key="1">
    <source>
        <dbReference type="ARBA" id="ARBA00004123"/>
    </source>
</evidence>
<protein>
    <recommendedName>
        <fullName evidence="2">Ribonuclease H2 subunit B</fullName>
    </recommendedName>
    <alternativeName>
        <fullName evidence="5">Ribonuclease HI subunit B</fullName>
    </alternativeName>
</protein>
<dbReference type="Gene3D" id="1.10.20.120">
    <property type="match status" value="1"/>
</dbReference>
<evidence type="ECO:0000259" key="8">
    <source>
        <dbReference type="Pfam" id="PF17745"/>
    </source>
</evidence>
<dbReference type="Pfam" id="PF17745">
    <property type="entry name" value="Ydr279_N"/>
    <property type="match status" value="1"/>
</dbReference>
<name>A0A1Y2MH74_EPING</name>
<dbReference type="CDD" id="cd09270">
    <property type="entry name" value="RNase_H2-B"/>
    <property type="match status" value="1"/>
</dbReference>
<feature type="compositionally biased region" description="Polar residues" evidence="6">
    <location>
        <begin position="278"/>
        <end position="291"/>
    </location>
</feature>
<feature type="domain" description="Ribonuclease H2 subunit B wHTH" evidence="7">
    <location>
        <begin position="143"/>
        <end position="338"/>
    </location>
</feature>
<evidence type="ECO:0000256" key="4">
    <source>
        <dbReference type="ARBA" id="ARBA00024778"/>
    </source>
</evidence>
<dbReference type="GO" id="GO:0005654">
    <property type="term" value="C:nucleoplasm"/>
    <property type="evidence" value="ECO:0007669"/>
    <property type="project" value="TreeGrafter"/>
</dbReference>
<comment type="subcellular location">
    <subcellularLocation>
        <location evidence="1">Nucleus</location>
    </subcellularLocation>
</comment>
<dbReference type="Proteomes" id="UP000193240">
    <property type="component" value="Unassembled WGS sequence"/>
</dbReference>
<evidence type="ECO:0000256" key="3">
    <source>
        <dbReference type="ARBA" id="ARBA00023242"/>
    </source>
</evidence>
<feature type="region of interest" description="Disordered" evidence="6">
    <location>
        <begin position="263"/>
        <end position="311"/>
    </location>
</feature>
<dbReference type="OMA" id="YYFCPKL"/>
<proteinExistence type="predicted"/>
<dbReference type="InParanoid" id="A0A1Y2MH74"/>
<keyword evidence="3" id="KW-0539">Nucleus</keyword>
<feature type="region of interest" description="Disordered" evidence="6">
    <location>
        <begin position="95"/>
        <end position="122"/>
    </location>
</feature>
<dbReference type="AlphaFoldDB" id="A0A1Y2MH74"/>
<comment type="function">
    <text evidence="4">Non catalytic subunit of RNase H2, an endonuclease that specifically degrades the RNA of RNA:DNA hybrids. Participates in DNA replication, possibly by mediating the removal of lagging-strand Okazaki fragment RNA primers during DNA replication. Mediates the excision of single ribonucleotides from DNA:RNA duplexes.</text>
</comment>
<dbReference type="STRING" id="105696.A0A1Y2MH74"/>
<feature type="region of interest" description="Disordered" evidence="6">
    <location>
        <begin position="1"/>
        <end position="40"/>
    </location>
</feature>
<sequence>MARATRSKPAPKEPTPEPTPSTTKPLPKATPNPPKLFIFPKDTSNDARIVTLDNPATSAPSRYFFCPSKGFYEFTRIAAPKKACRSWLITSKDAKSAQGVEAPQNQAEKKGEEEEGDADTGLGSGYVTKNADLFLATPIDLLFLILPALTPKSAKEEKQHFLALDDYIEKLASVSGHWKTLLVQNPSLTALLGKKLRIICDTVDAGDETMYRLSHAKLLSVLLKKAQRMVKIGLPLSLEDKFVKSALDVPVMSIRREESSLSAVASESGASTPAGGDSQASTTAPDAQSQATDLTTTPDDPDLPSKPTLETPEAIPHLLRLRTALTYLISSYLPPTLQLPISTLLAASTAPDFTPLTTHLAAIAKLKSEAAALRSISDNISRKRGLEMDEEKIAEREEKKRKKEEEERRKKSESLGVKKLRKVDTSGMKKMSAFFSVKPKAK</sequence>
<gene>
    <name evidence="9" type="ORF">B5807_00293</name>
</gene>
<evidence type="ECO:0000256" key="5">
    <source>
        <dbReference type="ARBA" id="ARBA00033464"/>
    </source>
</evidence>
<dbReference type="GO" id="GO:0006401">
    <property type="term" value="P:RNA catabolic process"/>
    <property type="evidence" value="ECO:0007669"/>
    <property type="project" value="TreeGrafter"/>
</dbReference>
<feature type="domain" description="Rnh202 triple barrel" evidence="8">
    <location>
        <begin position="38"/>
        <end position="140"/>
    </location>
</feature>
<evidence type="ECO:0000256" key="2">
    <source>
        <dbReference type="ARBA" id="ARBA00019062"/>
    </source>
</evidence>
<reference evidence="9 10" key="1">
    <citation type="journal article" date="2017" name="Genome Announc.">
        <title>Genome sequence of the saprophytic ascomycete Epicoccum nigrum ICMP 19927 strain isolated from New Zealand.</title>
        <authorList>
            <person name="Fokin M."/>
            <person name="Fleetwood D."/>
            <person name="Weir B.S."/>
            <person name="Villas-Boas S.G."/>
        </authorList>
    </citation>
    <scope>NUCLEOTIDE SEQUENCE [LARGE SCALE GENOMIC DNA]</scope>
    <source>
        <strain evidence="9 10">ICMP 19927</strain>
    </source>
</reference>
<evidence type="ECO:0000313" key="9">
    <source>
        <dbReference type="EMBL" id="OSS54588.1"/>
    </source>
</evidence>
<dbReference type="PANTHER" id="PTHR13383">
    <property type="entry name" value="RIBONUCLEASE H2 SUBUNIT B"/>
    <property type="match status" value="1"/>
</dbReference>
<dbReference type="GO" id="GO:0032299">
    <property type="term" value="C:ribonuclease H2 complex"/>
    <property type="evidence" value="ECO:0007669"/>
    <property type="project" value="InterPro"/>
</dbReference>
<dbReference type="InterPro" id="IPR019024">
    <property type="entry name" value="RNase_H2_suB_wHTH"/>
</dbReference>
<keyword evidence="10" id="KW-1185">Reference proteome</keyword>
<evidence type="ECO:0000259" key="7">
    <source>
        <dbReference type="Pfam" id="PF09468"/>
    </source>
</evidence>
<evidence type="ECO:0000256" key="6">
    <source>
        <dbReference type="SAM" id="MobiDB-lite"/>
    </source>
</evidence>
<dbReference type="InterPro" id="IPR041195">
    <property type="entry name" value="Rnh202_N"/>
</dbReference>
<feature type="compositionally biased region" description="Basic and acidic residues" evidence="6">
    <location>
        <begin position="392"/>
        <end position="413"/>
    </location>
</feature>
<dbReference type="EMBL" id="KZ107838">
    <property type="protein sequence ID" value="OSS54588.1"/>
    <property type="molecule type" value="Genomic_DNA"/>
</dbReference>
<dbReference type="Pfam" id="PF09468">
    <property type="entry name" value="RNase_H2-Ydr279"/>
    <property type="match status" value="1"/>
</dbReference>
<evidence type="ECO:0000313" key="10">
    <source>
        <dbReference type="Proteomes" id="UP000193240"/>
    </source>
</evidence>
<accession>A0A1Y2MH74</accession>
<organism evidence="9 10">
    <name type="scientific">Epicoccum nigrum</name>
    <name type="common">Soil fungus</name>
    <name type="synonym">Epicoccum purpurascens</name>
    <dbReference type="NCBI Taxonomy" id="105696"/>
    <lineage>
        <taxon>Eukaryota</taxon>
        <taxon>Fungi</taxon>
        <taxon>Dikarya</taxon>
        <taxon>Ascomycota</taxon>
        <taxon>Pezizomycotina</taxon>
        <taxon>Dothideomycetes</taxon>
        <taxon>Pleosporomycetidae</taxon>
        <taxon>Pleosporales</taxon>
        <taxon>Pleosporineae</taxon>
        <taxon>Didymellaceae</taxon>
        <taxon>Epicoccum</taxon>
    </lineage>
</organism>
<dbReference type="PANTHER" id="PTHR13383:SF11">
    <property type="entry name" value="RIBONUCLEASE H2 SUBUNIT B"/>
    <property type="match status" value="1"/>
</dbReference>